<protein>
    <recommendedName>
        <fullName evidence="5">Late embryogenesis abundant protein At5g17165</fullName>
    </recommendedName>
</protein>
<gene>
    <name evidence="3" type="ORF">AABB24_026440</name>
</gene>
<name>A0ABD2SEY3_9SOLN</name>
<accession>A0ABD2SEY3</accession>
<evidence type="ECO:0000256" key="1">
    <source>
        <dbReference type="SAM" id="MobiDB-lite"/>
    </source>
</evidence>
<dbReference type="InterPro" id="IPR039291">
    <property type="entry name" value="At5g17165-like"/>
</dbReference>
<dbReference type="PANTHER" id="PTHR35122:SF5">
    <property type="entry name" value="HYDROGEN PEROXIDE-INDUCED 1"/>
    <property type="match status" value="1"/>
</dbReference>
<dbReference type="Pfam" id="PF22272">
    <property type="entry name" value="LEA_3b"/>
    <property type="match status" value="1"/>
</dbReference>
<keyword evidence="4" id="KW-1185">Reference proteome</keyword>
<reference evidence="3 4" key="1">
    <citation type="submission" date="2024-05" db="EMBL/GenBank/DDBJ databases">
        <title>De novo assembly of an allotetraploid wild potato.</title>
        <authorList>
            <person name="Hosaka A.J."/>
        </authorList>
    </citation>
    <scope>NUCLEOTIDE SEQUENCE [LARGE SCALE GENOMIC DNA]</scope>
    <source>
        <tissue evidence="3">Young leaves</tissue>
    </source>
</reference>
<feature type="non-terminal residue" evidence="3">
    <location>
        <position position="1"/>
    </location>
</feature>
<feature type="region of interest" description="Disordered" evidence="1">
    <location>
        <begin position="125"/>
        <end position="147"/>
    </location>
</feature>
<evidence type="ECO:0008006" key="5">
    <source>
        <dbReference type="Google" id="ProtNLM"/>
    </source>
</evidence>
<sequence length="170" mass="18721">KKGGIGKECDHHHIGALLFISVNFQILFRNSIFFFFFFLGVYCMAANLQSRGLVSLGKRVVNQISYASARTTANSSSLSGRRGVQTSVYDKNPEDHVRDSVVPDEVIEPQSDKYWAPHPQTGVFGPAATDSTGAERGFHSPPATGTTAESILEQKAFFRPLEDLEKPMLN</sequence>
<dbReference type="AlphaFoldDB" id="A0ABD2SEY3"/>
<dbReference type="Proteomes" id="UP001627284">
    <property type="component" value="Unassembled WGS sequence"/>
</dbReference>
<evidence type="ECO:0000313" key="4">
    <source>
        <dbReference type="Proteomes" id="UP001627284"/>
    </source>
</evidence>
<dbReference type="PANTHER" id="PTHR35122">
    <property type="entry name" value="OSJNBA0093F12.14 PROTEIN"/>
    <property type="match status" value="1"/>
</dbReference>
<organism evidence="3 4">
    <name type="scientific">Solanum stoloniferum</name>
    <dbReference type="NCBI Taxonomy" id="62892"/>
    <lineage>
        <taxon>Eukaryota</taxon>
        <taxon>Viridiplantae</taxon>
        <taxon>Streptophyta</taxon>
        <taxon>Embryophyta</taxon>
        <taxon>Tracheophyta</taxon>
        <taxon>Spermatophyta</taxon>
        <taxon>Magnoliopsida</taxon>
        <taxon>eudicotyledons</taxon>
        <taxon>Gunneridae</taxon>
        <taxon>Pentapetalae</taxon>
        <taxon>asterids</taxon>
        <taxon>lamiids</taxon>
        <taxon>Solanales</taxon>
        <taxon>Solanaceae</taxon>
        <taxon>Solanoideae</taxon>
        <taxon>Solaneae</taxon>
        <taxon>Solanum</taxon>
    </lineage>
</organism>
<keyword evidence="2" id="KW-1133">Transmembrane helix</keyword>
<proteinExistence type="predicted"/>
<evidence type="ECO:0000313" key="3">
    <source>
        <dbReference type="EMBL" id="KAL3342420.1"/>
    </source>
</evidence>
<keyword evidence="2" id="KW-0472">Membrane</keyword>
<keyword evidence="2" id="KW-0812">Transmembrane</keyword>
<comment type="caution">
    <text evidence="3">The sequence shown here is derived from an EMBL/GenBank/DDBJ whole genome shotgun (WGS) entry which is preliminary data.</text>
</comment>
<evidence type="ECO:0000256" key="2">
    <source>
        <dbReference type="SAM" id="Phobius"/>
    </source>
</evidence>
<dbReference type="EMBL" id="JBJKTR010000015">
    <property type="protein sequence ID" value="KAL3342420.1"/>
    <property type="molecule type" value="Genomic_DNA"/>
</dbReference>
<feature type="transmembrane region" description="Helical" evidence="2">
    <location>
        <begin position="26"/>
        <end position="48"/>
    </location>
</feature>